<keyword evidence="3" id="KW-0963">Cytoplasm</keyword>
<keyword evidence="3" id="KW-0408">Iron</keyword>
<gene>
    <name evidence="5" type="ORF">SAMN05877753_10260</name>
</gene>
<evidence type="ECO:0000256" key="3">
    <source>
        <dbReference type="RuleBase" id="RU364116"/>
    </source>
</evidence>
<dbReference type="InterPro" id="IPR004559">
    <property type="entry name" value="HemW-like"/>
</dbReference>
<keyword evidence="3" id="KW-0143">Chaperone</keyword>
<dbReference type="SFLD" id="SFLDG01065">
    <property type="entry name" value="anaerobic_coproporphyrinogen-I"/>
    <property type="match status" value="1"/>
</dbReference>
<comment type="similarity">
    <text evidence="1">Belongs to the anaerobic coproporphyrinogen-III oxidase family. HemW subfamily.</text>
</comment>
<evidence type="ECO:0000256" key="2">
    <source>
        <dbReference type="ARBA" id="ARBA00017228"/>
    </source>
</evidence>
<evidence type="ECO:0000259" key="4">
    <source>
        <dbReference type="PROSITE" id="PS51918"/>
    </source>
</evidence>
<evidence type="ECO:0000313" key="6">
    <source>
        <dbReference type="Proteomes" id="UP000219546"/>
    </source>
</evidence>
<reference evidence="5 6" key="1">
    <citation type="submission" date="2017-08" db="EMBL/GenBank/DDBJ databases">
        <authorList>
            <person name="de Groot N.N."/>
        </authorList>
    </citation>
    <scope>NUCLEOTIDE SEQUENCE [LARGE SCALE GENOMIC DNA]</scope>
    <source>
        <strain evidence="5 6">JC228</strain>
    </source>
</reference>
<name>A0A285CLF7_9BACI</name>
<keyword evidence="3" id="KW-0479">Metal-binding</keyword>
<dbReference type="GO" id="GO:0051539">
    <property type="term" value="F:4 iron, 4 sulfur cluster binding"/>
    <property type="evidence" value="ECO:0007669"/>
    <property type="project" value="UniProtKB-UniRule"/>
</dbReference>
<dbReference type="AlphaFoldDB" id="A0A285CLF7"/>
<dbReference type="SFLD" id="SFLDG01082">
    <property type="entry name" value="B12-binding_domain_containing"/>
    <property type="match status" value="1"/>
</dbReference>
<comment type="function">
    <text evidence="3">Probably acts as a heme chaperone, transferring heme to an unknown acceptor. Binds one molecule of heme per monomer, possibly covalently. Binds 1 [4Fe-4S] cluster. The cluster is coordinated with 3 cysteines and an exchangeable S-adenosyl-L-methionine.</text>
</comment>
<dbReference type="EMBL" id="OAOP01000002">
    <property type="protein sequence ID" value="SNX67856.1"/>
    <property type="molecule type" value="Genomic_DNA"/>
</dbReference>
<dbReference type="GO" id="GO:0004109">
    <property type="term" value="F:coproporphyrinogen oxidase activity"/>
    <property type="evidence" value="ECO:0007669"/>
    <property type="project" value="InterPro"/>
</dbReference>
<evidence type="ECO:0000256" key="1">
    <source>
        <dbReference type="ARBA" id="ARBA00006100"/>
    </source>
</evidence>
<dbReference type="InterPro" id="IPR010723">
    <property type="entry name" value="HemN_C"/>
</dbReference>
<dbReference type="SFLD" id="SFLDF00288">
    <property type="entry name" value="HemN-like__clustered_with_nucl"/>
    <property type="match status" value="1"/>
</dbReference>
<dbReference type="Gene3D" id="3.80.30.20">
    <property type="entry name" value="tm_1862 like domain"/>
    <property type="match status" value="1"/>
</dbReference>
<dbReference type="GO" id="GO:0006779">
    <property type="term" value="P:porphyrin-containing compound biosynthetic process"/>
    <property type="evidence" value="ECO:0007669"/>
    <property type="project" value="InterPro"/>
</dbReference>
<dbReference type="OrthoDB" id="9808022at2"/>
<dbReference type="SUPFAM" id="SSF102114">
    <property type="entry name" value="Radical SAM enzymes"/>
    <property type="match status" value="1"/>
</dbReference>
<keyword evidence="3" id="KW-0411">Iron-sulfur</keyword>
<dbReference type="InterPro" id="IPR034505">
    <property type="entry name" value="Coproporphyrinogen-III_oxidase"/>
</dbReference>
<organism evidence="5 6">
    <name type="scientific">Bacillus oleivorans</name>
    <dbReference type="NCBI Taxonomy" id="1448271"/>
    <lineage>
        <taxon>Bacteria</taxon>
        <taxon>Bacillati</taxon>
        <taxon>Bacillota</taxon>
        <taxon>Bacilli</taxon>
        <taxon>Bacillales</taxon>
        <taxon>Bacillaceae</taxon>
        <taxon>Bacillus</taxon>
    </lineage>
</organism>
<keyword evidence="3" id="KW-0004">4Fe-4S</keyword>
<accession>A0A285CLF7</accession>
<dbReference type="Proteomes" id="UP000219546">
    <property type="component" value="Unassembled WGS sequence"/>
</dbReference>
<dbReference type="GO" id="GO:0005737">
    <property type="term" value="C:cytoplasm"/>
    <property type="evidence" value="ECO:0007669"/>
    <property type="project" value="UniProtKB-SubCell"/>
</dbReference>
<dbReference type="Pfam" id="PF04055">
    <property type="entry name" value="Radical_SAM"/>
    <property type="match status" value="1"/>
</dbReference>
<dbReference type="InterPro" id="IPR058240">
    <property type="entry name" value="rSAM_sf"/>
</dbReference>
<protein>
    <recommendedName>
        <fullName evidence="2 3">Heme chaperone HemW</fullName>
    </recommendedName>
</protein>
<dbReference type="InterPro" id="IPR023404">
    <property type="entry name" value="rSAM_horseshoe"/>
</dbReference>
<dbReference type="SMART" id="SM00729">
    <property type="entry name" value="Elp3"/>
    <property type="match status" value="1"/>
</dbReference>
<keyword evidence="3" id="KW-0949">S-adenosyl-L-methionine</keyword>
<dbReference type="NCBIfam" id="TIGR00539">
    <property type="entry name" value="hemN_rel"/>
    <property type="match status" value="1"/>
</dbReference>
<dbReference type="Pfam" id="PF06969">
    <property type="entry name" value="HemN_C"/>
    <property type="match status" value="1"/>
</dbReference>
<dbReference type="InterPro" id="IPR006638">
    <property type="entry name" value="Elp3/MiaA/NifB-like_rSAM"/>
</dbReference>
<proteinExistence type="inferred from homology"/>
<dbReference type="RefSeq" id="WP_097157273.1">
    <property type="nucleotide sequence ID" value="NZ_JBEPMQ010000013.1"/>
</dbReference>
<dbReference type="PANTHER" id="PTHR13932">
    <property type="entry name" value="COPROPORPHYRINIGEN III OXIDASE"/>
    <property type="match status" value="1"/>
</dbReference>
<feature type="domain" description="Radical SAM core" evidence="4">
    <location>
        <begin position="1"/>
        <end position="235"/>
    </location>
</feature>
<evidence type="ECO:0000313" key="5">
    <source>
        <dbReference type="EMBL" id="SNX67856.1"/>
    </source>
</evidence>
<dbReference type="SFLD" id="SFLDF00562">
    <property type="entry name" value="HemN-like__clustered_with_heat"/>
    <property type="match status" value="1"/>
</dbReference>
<dbReference type="SFLD" id="SFLDS00029">
    <property type="entry name" value="Radical_SAM"/>
    <property type="match status" value="1"/>
</dbReference>
<keyword evidence="3" id="KW-0349">Heme</keyword>
<dbReference type="CDD" id="cd01335">
    <property type="entry name" value="Radical_SAM"/>
    <property type="match status" value="1"/>
</dbReference>
<sequence>MVQSAYIHIPFCHQICHYCDFNKFFIQNQPVEDYVASLSREIDLTLENYPVQQPLKTIYVGGGTPTALNVSQLSQLLVTIERRLPLAESGEFTFEANPEDLTEEKLWLLKKHGVNRLSIGVQTFDDVVLEAIGRTHRTDEVLKGIELAKSIGFENMSIDLMYALPKQTLDSVKKSVNIALGLGIPHLSLYSLIVEPKTVFYNLMRKGKLKLPNQDTEADMYDYIIDALNRNRYIQYEISNFALEGYESKHNITYWDNEQYYGFGAGAHSYVAGIRRGNIGPLKKYMSYIKEGKLPVIEENKLSKLEQIEEQLFLGLRKTAGVNLAQFEQKFGEKLESIYDRQIRDLAEKELVELTDDFIRLTKKGRFLGNEVFQAFILD</sequence>
<dbReference type="InterPro" id="IPR007197">
    <property type="entry name" value="rSAM"/>
</dbReference>
<keyword evidence="6" id="KW-1185">Reference proteome</keyword>
<dbReference type="GO" id="GO:0046872">
    <property type="term" value="F:metal ion binding"/>
    <property type="evidence" value="ECO:0007669"/>
    <property type="project" value="UniProtKB-UniRule"/>
</dbReference>
<dbReference type="PANTHER" id="PTHR13932:SF5">
    <property type="entry name" value="RADICAL S-ADENOSYL METHIONINE DOMAIN-CONTAINING PROTEIN 1, MITOCHONDRIAL"/>
    <property type="match status" value="1"/>
</dbReference>
<dbReference type="PROSITE" id="PS51918">
    <property type="entry name" value="RADICAL_SAM"/>
    <property type="match status" value="1"/>
</dbReference>
<comment type="subcellular location">
    <subcellularLocation>
        <location evidence="3">Cytoplasm</location>
    </subcellularLocation>
</comment>